<dbReference type="AlphaFoldDB" id="A0A1M6FIA7"/>
<name>A0A1M6FIA7_9BACT</name>
<accession>A0A1M6FIA7</accession>
<gene>
    <name evidence="2" type="ORF">SAMN02745216_00828</name>
</gene>
<protein>
    <submittedName>
        <fullName evidence="2">Uncharacterized protein</fullName>
    </submittedName>
</protein>
<evidence type="ECO:0000313" key="3">
    <source>
        <dbReference type="Proteomes" id="UP000183994"/>
    </source>
</evidence>
<reference evidence="3" key="1">
    <citation type="submission" date="2016-11" db="EMBL/GenBank/DDBJ databases">
        <authorList>
            <person name="Varghese N."/>
            <person name="Submissions S."/>
        </authorList>
    </citation>
    <scope>NUCLEOTIDE SEQUENCE [LARGE SCALE GENOMIC DNA]</scope>
    <source>
        <strain evidence="3">DSM 16219</strain>
    </source>
</reference>
<dbReference type="Proteomes" id="UP000183994">
    <property type="component" value="Unassembled WGS sequence"/>
</dbReference>
<dbReference type="RefSeq" id="WP_170868261.1">
    <property type="nucleotide sequence ID" value="NZ_FQZU01000003.1"/>
</dbReference>
<evidence type="ECO:0000313" key="2">
    <source>
        <dbReference type="EMBL" id="SHI97386.1"/>
    </source>
</evidence>
<feature type="region of interest" description="Disordered" evidence="1">
    <location>
        <begin position="36"/>
        <end position="55"/>
    </location>
</feature>
<evidence type="ECO:0000256" key="1">
    <source>
        <dbReference type="SAM" id="MobiDB-lite"/>
    </source>
</evidence>
<keyword evidence="3" id="KW-1185">Reference proteome</keyword>
<sequence length="55" mass="6398">MDPEKKKALEEKLLRLFENQETKVVEKPVNRGIGNVIRRRKGQPDKRLSLPEQSA</sequence>
<dbReference type="EMBL" id="FQZU01000003">
    <property type="protein sequence ID" value="SHI97386.1"/>
    <property type="molecule type" value="Genomic_DNA"/>
</dbReference>
<organism evidence="2 3">
    <name type="scientific">Desulfatibacillum alkenivorans DSM 16219</name>
    <dbReference type="NCBI Taxonomy" id="1121393"/>
    <lineage>
        <taxon>Bacteria</taxon>
        <taxon>Pseudomonadati</taxon>
        <taxon>Thermodesulfobacteriota</taxon>
        <taxon>Desulfobacteria</taxon>
        <taxon>Desulfobacterales</taxon>
        <taxon>Desulfatibacillaceae</taxon>
        <taxon>Desulfatibacillum</taxon>
    </lineage>
</organism>
<proteinExistence type="predicted"/>